<evidence type="ECO:0000313" key="3">
    <source>
        <dbReference type="Proteomes" id="UP000177088"/>
    </source>
</evidence>
<reference evidence="2 3" key="1">
    <citation type="journal article" date="2016" name="Nat. Commun.">
        <title>Thousands of microbial genomes shed light on interconnected biogeochemical processes in an aquifer system.</title>
        <authorList>
            <person name="Anantharaman K."/>
            <person name="Brown C.T."/>
            <person name="Hug L.A."/>
            <person name="Sharon I."/>
            <person name="Castelle C.J."/>
            <person name="Probst A.J."/>
            <person name="Thomas B.C."/>
            <person name="Singh A."/>
            <person name="Wilkins M.J."/>
            <person name="Karaoz U."/>
            <person name="Brodie E.L."/>
            <person name="Williams K.H."/>
            <person name="Hubbard S.S."/>
            <person name="Banfield J.F."/>
        </authorList>
    </citation>
    <scope>NUCLEOTIDE SEQUENCE [LARGE SCALE GENOMIC DNA]</scope>
</reference>
<evidence type="ECO:0000256" key="1">
    <source>
        <dbReference type="SAM" id="Phobius"/>
    </source>
</evidence>
<evidence type="ECO:0000313" key="2">
    <source>
        <dbReference type="EMBL" id="OGL74549.1"/>
    </source>
</evidence>
<comment type="caution">
    <text evidence="2">The sequence shown here is derived from an EMBL/GenBank/DDBJ whole genome shotgun (WGS) entry which is preliminary data.</text>
</comment>
<dbReference type="AlphaFoldDB" id="A0A1F7U8H2"/>
<dbReference type="Proteomes" id="UP000177088">
    <property type="component" value="Unassembled WGS sequence"/>
</dbReference>
<sequence length="294" mass="33478">MAFTPVREGQLTEDRLKWGYWWITHKLQLRRYLIIFLIVFDALTVLYAGWRFVDWFFLSGVQERQAIGQLAGSYTDARGLRLAAMAQEMQHEEPITLGAGEGVYDILGRATNPNTRYWAEFDYRFILSEDALVTPKFSRFFILPGESKYLTALGARSEIAPSPRLEIVNFQWHRLNAHLYWPDYATWSAARLNLQPVGAAVTPPVPGDALRVSRVKFELRNESAYSYRKVRSLVLLLAGDRIAAANTVTMDRLQAGETRPAELVWTTELPTITEVQILPEVNILDPGAYLKPGE</sequence>
<keyword evidence="1" id="KW-0812">Transmembrane</keyword>
<keyword evidence="1" id="KW-1133">Transmembrane helix</keyword>
<gene>
    <name evidence="2" type="ORF">A3C96_01300</name>
</gene>
<organism evidence="2 3">
    <name type="scientific">Candidatus Uhrbacteria bacterium RIFCSPHIGHO2_02_FULL_60_10</name>
    <dbReference type="NCBI Taxonomy" id="1802392"/>
    <lineage>
        <taxon>Bacteria</taxon>
        <taxon>Candidatus Uhriibacteriota</taxon>
    </lineage>
</organism>
<proteinExistence type="predicted"/>
<name>A0A1F7U8H2_9BACT</name>
<protein>
    <submittedName>
        <fullName evidence="2">Uncharacterized protein</fullName>
    </submittedName>
</protein>
<keyword evidence="1" id="KW-0472">Membrane</keyword>
<accession>A0A1F7U8H2</accession>
<dbReference type="EMBL" id="MGEA01000016">
    <property type="protein sequence ID" value="OGL74549.1"/>
    <property type="molecule type" value="Genomic_DNA"/>
</dbReference>
<feature type="transmembrane region" description="Helical" evidence="1">
    <location>
        <begin position="32"/>
        <end position="50"/>
    </location>
</feature>